<evidence type="ECO:0000313" key="3">
    <source>
        <dbReference type="EMBL" id="CAD9225370.1"/>
    </source>
</evidence>
<feature type="coiled-coil region" evidence="1">
    <location>
        <begin position="6"/>
        <end position="72"/>
    </location>
</feature>
<name>A0A7S1T7K8_9RHOD</name>
<sequence length="623" mass="71994">MSKLSLENALQVAEQLRQAKETAYVELLNEKEARKEVESALEKSNAERIHGIEEKEMEAERLRAELEKSKFTLETALHATERLSRTKDTLSLELLEEKQARKEIEAALEKRLMDLSIILEEKEAESRLLEEEIDKSKSSLESALQATERLTQTKERIAAELSDEKEERKAMEEVLDKINLESTHALEEKQVETRRLEEEVEKAKALLEAALEETKTLANAKERLERELLNEREDRKLMEAASEKSNVDLSLAYEDKKAETKRLEEEIEKTKSSLQTTLQENRKLVETKEAIETELLSEIETRKQVEATLEKSNLSEMELSNQRDILVSRLASMEECVLQLKQNLSKMDQTRASEKNQLMDEKQALSRVIEELDGRCKNQMERIADLLKEQEERASRLLEIQEELQELQRTVSDKEMVIQEMKLGSQDLEGASTKAELLMGTIQQLQEELESTNAELADMRSKESVTESKYLKAQSLISRLREQLATGEQQLEDRQQRISQLELDVDRLSSRKVDFSDGEKEELLTELEKCRVAVEDKEEEAVTALMKYESMLKKNHKLKMKVRRLEALQLAQKDAELKHSRDIRFDPHSPDEDDRQKRLEKPTMSPSPASKRARPSPLGVRNV</sequence>
<feature type="coiled-coil region" evidence="1">
    <location>
        <begin position="105"/>
        <end position="294"/>
    </location>
</feature>
<dbReference type="EMBL" id="HBGH01002154">
    <property type="protein sequence ID" value="CAD9225370.1"/>
    <property type="molecule type" value="Transcribed_RNA"/>
</dbReference>
<dbReference type="SUPFAM" id="SSF57997">
    <property type="entry name" value="Tropomyosin"/>
    <property type="match status" value="1"/>
</dbReference>
<gene>
    <name evidence="3" type="ORF">CCAE0312_LOCUS1157</name>
</gene>
<proteinExistence type="predicted"/>
<feature type="compositionally biased region" description="Basic and acidic residues" evidence="2">
    <location>
        <begin position="576"/>
        <end position="601"/>
    </location>
</feature>
<evidence type="ECO:0000256" key="1">
    <source>
        <dbReference type="SAM" id="Coils"/>
    </source>
</evidence>
<dbReference type="AlphaFoldDB" id="A0A7S1T7K8"/>
<keyword evidence="1" id="KW-0175">Coiled coil</keyword>
<evidence type="ECO:0000256" key="2">
    <source>
        <dbReference type="SAM" id="MobiDB-lite"/>
    </source>
</evidence>
<protein>
    <submittedName>
        <fullName evidence="3">Uncharacterized protein</fullName>
    </submittedName>
</protein>
<feature type="region of interest" description="Disordered" evidence="2">
    <location>
        <begin position="576"/>
        <end position="623"/>
    </location>
</feature>
<accession>A0A7S1T7K8</accession>
<organism evidence="3">
    <name type="scientific">Compsopogon caeruleus</name>
    <dbReference type="NCBI Taxonomy" id="31354"/>
    <lineage>
        <taxon>Eukaryota</taxon>
        <taxon>Rhodophyta</taxon>
        <taxon>Compsopogonophyceae</taxon>
        <taxon>Compsopogonales</taxon>
        <taxon>Compsopogonaceae</taxon>
        <taxon>Compsopogon</taxon>
    </lineage>
</organism>
<feature type="coiled-coil region" evidence="1">
    <location>
        <begin position="337"/>
        <end position="568"/>
    </location>
</feature>
<reference evidence="3" key="1">
    <citation type="submission" date="2021-01" db="EMBL/GenBank/DDBJ databases">
        <authorList>
            <person name="Corre E."/>
            <person name="Pelletier E."/>
            <person name="Niang G."/>
            <person name="Scheremetjew M."/>
            <person name="Finn R."/>
            <person name="Kale V."/>
            <person name="Holt S."/>
            <person name="Cochrane G."/>
            <person name="Meng A."/>
            <person name="Brown T."/>
            <person name="Cohen L."/>
        </authorList>
    </citation>
    <scope>NUCLEOTIDE SEQUENCE</scope>
    <source>
        <strain evidence="3">SAG 36.94</strain>
    </source>
</reference>